<evidence type="ECO:0000256" key="2">
    <source>
        <dbReference type="ARBA" id="ARBA00004687"/>
    </source>
</evidence>
<evidence type="ECO:0000256" key="8">
    <source>
        <dbReference type="ARBA" id="ARBA00022989"/>
    </source>
</evidence>
<feature type="transmembrane region" description="Helical" evidence="11">
    <location>
        <begin position="130"/>
        <end position="149"/>
    </location>
</feature>
<keyword evidence="3" id="KW-0337">GPI-anchor biosynthesis</keyword>
<keyword evidence="7 11" id="KW-0256">Endoplasmic reticulum</keyword>
<evidence type="ECO:0000256" key="9">
    <source>
        <dbReference type="ARBA" id="ARBA00023136"/>
    </source>
</evidence>
<feature type="transmembrane region" description="Helical" evidence="11">
    <location>
        <begin position="315"/>
        <end position="335"/>
    </location>
</feature>
<evidence type="ECO:0000256" key="12">
    <source>
        <dbReference type="SAM" id="MobiDB-lite"/>
    </source>
</evidence>
<reference evidence="13" key="1">
    <citation type="submission" date="2023-10" db="EMBL/GenBank/DDBJ databases">
        <authorList>
            <person name="Guldener U."/>
        </authorList>
    </citation>
    <scope>NUCLEOTIDE SEQUENCE</scope>
    <source>
        <strain evidence="13">Mp4</strain>
    </source>
</reference>
<feature type="transmembrane region" description="Helical" evidence="11">
    <location>
        <begin position="415"/>
        <end position="435"/>
    </location>
</feature>
<keyword evidence="4 11" id="KW-0328">Glycosyltransferase</keyword>
<comment type="caution">
    <text evidence="13">The sequence shown here is derived from an EMBL/GenBank/DDBJ whole genome shotgun (WGS) entry which is preliminary data.</text>
</comment>
<keyword evidence="8 11" id="KW-1133">Transmembrane helix</keyword>
<evidence type="ECO:0000256" key="3">
    <source>
        <dbReference type="ARBA" id="ARBA00022502"/>
    </source>
</evidence>
<dbReference type="GO" id="GO:0005789">
    <property type="term" value="C:endoplasmic reticulum membrane"/>
    <property type="evidence" value="ECO:0007669"/>
    <property type="project" value="UniProtKB-SubCell"/>
</dbReference>
<protein>
    <recommendedName>
        <fullName evidence="11">Mannosyltransferase</fullName>
        <ecNumber evidence="11">2.4.1.-</ecNumber>
    </recommendedName>
</protein>
<proteinExistence type="inferred from homology"/>
<evidence type="ECO:0000313" key="14">
    <source>
        <dbReference type="Proteomes" id="UP001294444"/>
    </source>
</evidence>
<feature type="transmembrane region" description="Helical" evidence="11">
    <location>
        <begin position="101"/>
        <end position="124"/>
    </location>
</feature>
<dbReference type="EMBL" id="OAPG01000017">
    <property type="protein sequence ID" value="SNX87126.1"/>
    <property type="molecule type" value="Genomic_DNA"/>
</dbReference>
<evidence type="ECO:0000256" key="6">
    <source>
        <dbReference type="ARBA" id="ARBA00022692"/>
    </source>
</evidence>
<evidence type="ECO:0000256" key="4">
    <source>
        <dbReference type="ARBA" id="ARBA00022676"/>
    </source>
</evidence>
<feature type="transmembrane region" description="Helical" evidence="11">
    <location>
        <begin position="441"/>
        <end position="463"/>
    </location>
</feature>
<dbReference type="GO" id="GO:0000026">
    <property type="term" value="F:alpha-1,2-mannosyltransferase activity"/>
    <property type="evidence" value="ECO:0007669"/>
    <property type="project" value="TreeGrafter"/>
</dbReference>
<dbReference type="GO" id="GO:0006506">
    <property type="term" value="P:GPI anchor biosynthetic process"/>
    <property type="evidence" value="ECO:0007669"/>
    <property type="project" value="UniProtKB-KW"/>
</dbReference>
<evidence type="ECO:0000256" key="11">
    <source>
        <dbReference type="RuleBase" id="RU363075"/>
    </source>
</evidence>
<keyword evidence="6 11" id="KW-0812">Transmembrane</keyword>
<dbReference type="PANTHER" id="PTHR22760:SF3">
    <property type="entry name" value="GPI MANNOSYLTRANSFERASE 4"/>
    <property type="match status" value="1"/>
</dbReference>
<dbReference type="AlphaFoldDB" id="A0AAJ4XSK8"/>
<comment type="pathway">
    <text evidence="2">Glycolipid biosynthesis; glycosylphosphatidylinositol-anchor biosynthesis.</text>
</comment>
<dbReference type="Proteomes" id="UP001294444">
    <property type="component" value="Unassembled WGS sequence"/>
</dbReference>
<name>A0AAJ4XSK8_9BASI</name>
<dbReference type="InterPro" id="IPR005599">
    <property type="entry name" value="GPI_mannosylTrfase"/>
</dbReference>
<feature type="transmembrane region" description="Helical" evidence="11">
    <location>
        <begin position="20"/>
        <end position="38"/>
    </location>
</feature>
<evidence type="ECO:0000313" key="13">
    <source>
        <dbReference type="EMBL" id="SNX87126.1"/>
    </source>
</evidence>
<dbReference type="PANTHER" id="PTHR22760">
    <property type="entry name" value="GLYCOSYLTRANSFERASE"/>
    <property type="match status" value="1"/>
</dbReference>
<evidence type="ECO:0000256" key="7">
    <source>
        <dbReference type="ARBA" id="ARBA00022824"/>
    </source>
</evidence>
<comment type="subcellular location">
    <subcellularLocation>
        <location evidence="1 11">Endoplasmic reticulum membrane</location>
        <topology evidence="1 11">Multi-pass membrane protein</topology>
    </subcellularLocation>
</comment>
<feature type="transmembrane region" description="Helical" evidence="11">
    <location>
        <begin position="202"/>
        <end position="223"/>
    </location>
</feature>
<evidence type="ECO:0000256" key="1">
    <source>
        <dbReference type="ARBA" id="ARBA00004477"/>
    </source>
</evidence>
<gene>
    <name evidence="13" type="ORF">MEPE_05836</name>
</gene>
<keyword evidence="14" id="KW-1185">Reference proteome</keyword>
<dbReference type="Pfam" id="PF03901">
    <property type="entry name" value="Glyco_transf_22"/>
    <property type="match status" value="1"/>
</dbReference>
<organism evidence="13 14">
    <name type="scientific">Melanopsichium pennsylvanicum</name>
    <dbReference type="NCBI Taxonomy" id="63383"/>
    <lineage>
        <taxon>Eukaryota</taxon>
        <taxon>Fungi</taxon>
        <taxon>Dikarya</taxon>
        <taxon>Basidiomycota</taxon>
        <taxon>Ustilaginomycotina</taxon>
        <taxon>Ustilaginomycetes</taxon>
        <taxon>Ustilaginales</taxon>
        <taxon>Ustilaginaceae</taxon>
        <taxon>Melanopsichium</taxon>
    </lineage>
</organism>
<dbReference type="EC" id="2.4.1.-" evidence="11"/>
<keyword evidence="5" id="KW-0808">Transferase</keyword>
<sequence>MLFASLRALFDPRTRTGKVYLALLLIRFYSAFCGYGYIHPDEWMQSGEPFFGITQFNIAKSVPWEWSPDTALRSFSSLRSMQTDLLLYLYKTVSPNPISGYGLFLIQRAAMLPATLCLDFYIAITFPETIAPYILSLYGISTAATTFMVRTFSNASESHNLGLLLLFAVGTLTHRDWYTSQSQGWIQCAAMAFPAILSVDGFFYRFTFPIFALPIAIFLLYCLRRIYRQGDKRKAARLLAVGLATTTMAFYTRTSSETTFYTNLAKVSPSNKQVAYLGRTKWVVPPINALLYNMRTENVKQHGLHPRWLHTVVNLPMMIGLANFLVLFIYGLHYFKQSNTTAWKNRALVPSSEKEERQAVEQAIKNSLLDVALSSSSWSSSQAAKVSASMSAATATDSQGVVEGQEQEVFDTASVAIALCFAVIIFSLIMLSISPHQEARFLLPLCLPASIIFAYALQSPLLITRPRLSRALMFLHVIQHLLQMGLFSFLHQACLLPVLFSIDESISSLSKVGESGLMDRFESHLVYRTFDVPFHLLPNQLRLKKDWRIEHYTSCTELGYVVDQASKMCDDSWIYAPSWVRNDLEKAAQEQGKIRLELEQTWSGHIDMDHLVETWQLVKKNGLLGGNGGAISIHKLAVRCKIESQHHSVNTNQIAVSSNRNQNKPLSSSPHQDL</sequence>
<evidence type="ECO:0000256" key="5">
    <source>
        <dbReference type="ARBA" id="ARBA00022679"/>
    </source>
</evidence>
<accession>A0AAJ4XSK8</accession>
<comment type="similarity">
    <text evidence="10">Belongs to the glycosyltransferase 22 family. PIGZ subfamily.</text>
</comment>
<feature type="region of interest" description="Disordered" evidence="12">
    <location>
        <begin position="651"/>
        <end position="674"/>
    </location>
</feature>
<keyword evidence="9 11" id="KW-0472">Membrane</keyword>
<evidence type="ECO:0000256" key="10">
    <source>
        <dbReference type="ARBA" id="ARBA00038466"/>
    </source>
</evidence>